<keyword evidence="2" id="KW-1185">Reference proteome</keyword>
<dbReference type="RefSeq" id="WP_163916594.1">
    <property type="nucleotide sequence ID" value="NZ_JAAGWD010000009.1"/>
</dbReference>
<gene>
    <name evidence="1" type="ORF">GXP69_17185</name>
</gene>
<reference evidence="1 2" key="1">
    <citation type="submission" date="2020-02" db="EMBL/GenBank/DDBJ databases">
        <authorList>
            <person name="Kim M.K."/>
        </authorList>
    </citation>
    <scope>NUCLEOTIDE SEQUENCE [LARGE SCALE GENOMIC DNA]</scope>
    <source>
        <strain evidence="1 2">BT327</strain>
    </source>
</reference>
<evidence type="ECO:0000313" key="1">
    <source>
        <dbReference type="EMBL" id="NEM99435.1"/>
    </source>
</evidence>
<sequence>MKHLKKFLTRLQTFELNPIQRRVVTGPYGHQEVRSYDLRHETHYDEAAVFKSELRLLSQLAALDLLPLHRPQLQLVLGQMTELEDHFRAFWVSFHNHAPDYGQAELPATSTSSACPNCLSCATCNPSRSA</sequence>
<dbReference type="EMBL" id="JAAGWD010000009">
    <property type="protein sequence ID" value="NEM99435.1"/>
    <property type="molecule type" value="Genomic_DNA"/>
</dbReference>
<dbReference type="AlphaFoldDB" id="A0A6B3LWW5"/>
<organism evidence="1 2">
    <name type="scientific">Pontibacter burrus</name>
    <dbReference type="NCBI Taxonomy" id="2704466"/>
    <lineage>
        <taxon>Bacteria</taxon>
        <taxon>Pseudomonadati</taxon>
        <taxon>Bacteroidota</taxon>
        <taxon>Cytophagia</taxon>
        <taxon>Cytophagales</taxon>
        <taxon>Hymenobacteraceae</taxon>
        <taxon>Pontibacter</taxon>
    </lineage>
</organism>
<accession>A0A6B3LWW5</accession>
<proteinExistence type="predicted"/>
<dbReference type="Proteomes" id="UP000474777">
    <property type="component" value="Unassembled WGS sequence"/>
</dbReference>
<protein>
    <submittedName>
        <fullName evidence="1">Uncharacterized protein</fullName>
    </submittedName>
</protein>
<evidence type="ECO:0000313" key="2">
    <source>
        <dbReference type="Proteomes" id="UP000474777"/>
    </source>
</evidence>
<comment type="caution">
    <text evidence="1">The sequence shown here is derived from an EMBL/GenBank/DDBJ whole genome shotgun (WGS) entry which is preliminary data.</text>
</comment>
<name>A0A6B3LWW5_9BACT</name>